<evidence type="ECO:0000313" key="3">
    <source>
        <dbReference type="Proteomes" id="UP000809349"/>
    </source>
</evidence>
<dbReference type="EMBL" id="JAFBIL020000006">
    <property type="protein sequence ID" value="MBZ2208584.1"/>
    <property type="molecule type" value="Genomic_DNA"/>
</dbReference>
<comment type="caution">
    <text evidence="2">The sequence shown here is derived from an EMBL/GenBank/DDBJ whole genome shotgun (WGS) entry which is preliminary data.</text>
</comment>
<dbReference type="Gene3D" id="1.10.260.40">
    <property type="entry name" value="lambda repressor-like DNA-binding domains"/>
    <property type="match status" value="1"/>
</dbReference>
<dbReference type="InterPro" id="IPR032758">
    <property type="entry name" value="MqsA/HigA-2"/>
</dbReference>
<dbReference type="InterPro" id="IPR001387">
    <property type="entry name" value="Cro/C1-type_HTH"/>
</dbReference>
<reference evidence="2 3" key="2">
    <citation type="submission" date="2021-08" db="EMBL/GenBank/DDBJ databases">
        <title>Massilia sp. R798.</title>
        <authorList>
            <person name="Baek J.H."/>
            <person name="Jung H.S."/>
            <person name="Kim K.R."/>
            <person name="Jeon C.O."/>
        </authorList>
    </citation>
    <scope>NUCLEOTIDE SEQUENCE [LARGE SCALE GENOMIC DNA]</scope>
    <source>
        <strain evidence="2 3">R798</strain>
    </source>
</reference>
<proteinExistence type="predicted"/>
<dbReference type="PROSITE" id="PS50943">
    <property type="entry name" value="HTH_CROC1"/>
    <property type="match status" value="1"/>
</dbReference>
<organism evidence="2 3">
    <name type="scientific">Massilia soli</name>
    <dbReference type="NCBI Taxonomy" id="2792854"/>
    <lineage>
        <taxon>Bacteria</taxon>
        <taxon>Pseudomonadati</taxon>
        <taxon>Pseudomonadota</taxon>
        <taxon>Betaproteobacteria</taxon>
        <taxon>Burkholderiales</taxon>
        <taxon>Oxalobacteraceae</taxon>
        <taxon>Telluria group</taxon>
        <taxon>Massilia</taxon>
    </lineage>
</organism>
<dbReference type="CDD" id="cd00093">
    <property type="entry name" value="HTH_XRE"/>
    <property type="match status" value="1"/>
</dbReference>
<reference evidence="2 3" key="1">
    <citation type="submission" date="2021-01" db="EMBL/GenBank/DDBJ databases">
        <authorList>
            <person name="Ruan W."/>
            <person name="Khan S.A."/>
            <person name="Jeon C.O."/>
        </authorList>
    </citation>
    <scope>NUCLEOTIDE SEQUENCE [LARGE SCALE GENOMIC DNA]</scope>
    <source>
        <strain evidence="2 3">R798</strain>
    </source>
</reference>
<protein>
    <submittedName>
        <fullName evidence="2">Type II toxin-antitoxin system MqsA family antitoxin</fullName>
    </submittedName>
</protein>
<dbReference type="Pfam" id="PF15731">
    <property type="entry name" value="MqsA_antitoxin"/>
    <property type="match status" value="1"/>
</dbReference>
<feature type="domain" description="HTH cro/C1-type" evidence="1">
    <location>
        <begin position="110"/>
        <end position="161"/>
    </location>
</feature>
<dbReference type="Proteomes" id="UP000809349">
    <property type="component" value="Unassembled WGS sequence"/>
</dbReference>
<keyword evidence="3" id="KW-1185">Reference proteome</keyword>
<dbReference type="InterPro" id="IPR010982">
    <property type="entry name" value="Lambda_DNA-bd_dom_sf"/>
</dbReference>
<evidence type="ECO:0000313" key="2">
    <source>
        <dbReference type="EMBL" id="MBZ2208584.1"/>
    </source>
</evidence>
<dbReference type="RefSeq" id="WP_223469070.1">
    <property type="nucleotide sequence ID" value="NZ_JAFBIL020000006.1"/>
</dbReference>
<name>A0ABS7SRK2_9BURK</name>
<gene>
    <name evidence="2" type="ORF">I4X03_015065</name>
</gene>
<evidence type="ECO:0000259" key="1">
    <source>
        <dbReference type="PROSITE" id="PS50943"/>
    </source>
</evidence>
<dbReference type="SUPFAM" id="SSF47413">
    <property type="entry name" value="lambda repressor-like DNA-binding domains"/>
    <property type="match status" value="1"/>
</dbReference>
<accession>A0ABS7SRK2</accession>
<sequence>MPLSSASGRQRLIFFTSYAAQSRGWVYAERHDEAPTMKCRQCKSGVLGEAAYVREFYPGRLRVAVVLLQSVCDSCGHTRTLSAQHDENLRRLAARKSAYGDVLMGEDYIALRKRHSLTRPQMARVLGVSIRTYTRYENEDAYPVKSTRLLIELAIGKPEVLHFLADKADLALGLREEC</sequence>